<dbReference type="AlphaFoldDB" id="A0A244CQG5"/>
<feature type="signal peptide" evidence="7">
    <location>
        <begin position="1"/>
        <end position="22"/>
    </location>
</feature>
<dbReference type="SUPFAM" id="SSF109998">
    <property type="entry name" value="Triger factor/SurA peptide-binding domain-like"/>
    <property type="match status" value="1"/>
</dbReference>
<name>A0A244CQG5_PSEDV</name>
<evidence type="ECO:0000256" key="2">
    <source>
        <dbReference type="ARBA" id="ARBA00022737"/>
    </source>
</evidence>
<accession>A0A244CQG5</accession>
<dbReference type="RefSeq" id="WP_086744416.1">
    <property type="nucleotide sequence ID" value="NZ_MWPV01000003.1"/>
</dbReference>
<evidence type="ECO:0000256" key="6">
    <source>
        <dbReference type="ARBA" id="ARBA00023235"/>
    </source>
</evidence>
<evidence type="ECO:0000259" key="8">
    <source>
        <dbReference type="PROSITE" id="PS50198"/>
    </source>
</evidence>
<evidence type="ECO:0000256" key="3">
    <source>
        <dbReference type="ARBA" id="ARBA00022764"/>
    </source>
</evidence>
<dbReference type="PANTHER" id="PTHR47637:SF1">
    <property type="entry name" value="CHAPERONE SURA"/>
    <property type="match status" value="1"/>
</dbReference>
<dbReference type="GO" id="GO:0043165">
    <property type="term" value="P:Gram-negative-bacterium-type cell outer membrane assembly"/>
    <property type="evidence" value="ECO:0007669"/>
    <property type="project" value="InterPro"/>
</dbReference>
<dbReference type="GO" id="GO:0030288">
    <property type="term" value="C:outer membrane-bounded periplasmic space"/>
    <property type="evidence" value="ECO:0007669"/>
    <property type="project" value="InterPro"/>
</dbReference>
<evidence type="ECO:0000313" key="10">
    <source>
        <dbReference type="Proteomes" id="UP000194841"/>
    </source>
</evidence>
<evidence type="ECO:0000256" key="5">
    <source>
        <dbReference type="ARBA" id="ARBA00023186"/>
    </source>
</evidence>
<dbReference type="Pfam" id="PF00639">
    <property type="entry name" value="Rotamase"/>
    <property type="match status" value="2"/>
</dbReference>
<evidence type="ECO:0000313" key="9">
    <source>
        <dbReference type="EMBL" id="OUL57835.1"/>
    </source>
</evidence>
<keyword evidence="5 7" id="KW-0143">Chaperone</keyword>
<keyword evidence="2 7" id="KW-0677">Repeat</keyword>
<dbReference type="GO" id="GO:0050821">
    <property type="term" value="P:protein stabilization"/>
    <property type="evidence" value="ECO:0007669"/>
    <property type="project" value="InterPro"/>
</dbReference>
<comment type="function">
    <text evidence="7">Chaperone involved in the correct folding and assembly of outer membrane proteins. Recognizes specific patterns of aromatic residues and the orientation of their side chains, which are found more frequently in integral outer membrane proteins. May act in both early periplasmic and late outer membrane-associated steps of protein maturation.</text>
</comment>
<sequence precursor="true">MKLKTLLLTAMFSLSMSNLSVAKEVQIDKVAAIVNDGVVLQSEIDTIINRVKSRAKDDSQSLPSDDALRLQAMERLINQELLMQMAGRMGLQISDAQLDQTLMQMAKEQGGTLADLRKTIESSGDNYQAYREEMRTEMTTQQVLRSNVERRIYISLQEIENLLTILDQQGQTNEEYDIGHILIDLPVEGSTQDIEDAKIRAEKVIKLLNEGSEFKRIAIASSGGQKALEGGQLGWMGINEMPTLFAEAVKGKKAGEIIGPLRSGAGFHIIKIQEIRGRQVVETVEVRSRHILIKPSIIVSEEKAKSMLEGFVKDLNAGTADFAALAKEHSEDPGSALKGGEYDWTDPTTYVPAFRDALLSLEKDELSQPFRTNYGWHIVQLLGKRIADKTEIAKRNRAQQMLFNRKFKEESFAWQQEIREQAHIEILADE</sequence>
<dbReference type="InterPro" id="IPR015391">
    <property type="entry name" value="SurA_N"/>
</dbReference>
<keyword evidence="10" id="KW-1185">Reference proteome</keyword>
<dbReference type="EC" id="5.2.1.8" evidence="7"/>
<dbReference type="HAMAP" id="MF_01183">
    <property type="entry name" value="Chaperone_SurA"/>
    <property type="match status" value="1"/>
</dbReference>
<feature type="domain" description="PpiC" evidence="8">
    <location>
        <begin position="173"/>
        <end position="274"/>
    </location>
</feature>
<dbReference type="GO" id="GO:0042277">
    <property type="term" value="F:peptide binding"/>
    <property type="evidence" value="ECO:0007669"/>
    <property type="project" value="InterPro"/>
</dbReference>
<comment type="catalytic activity">
    <reaction evidence="7">
        <text>[protein]-peptidylproline (omega=180) = [protein]-peptidylproline (omega=0)</text>
        <dbReference type="Rhea" id="RHEA:16237"/>
        <dbReference type="Rhea" id="RHEA-COMP:10747"/>
        <dbReference type="Rhea" id="RHEA-COMP:10748"/>
        <dbReference type="ChEBI" id="CHEBI:83833"/>
        <dbReference type="ChEBI" id="CHEBI:83834"/>
        <dbReference type="EC" id="5.2.1.8"/>
    </reaction>
</comment>
<keyword evidence="4 7" id="KW-0697">Rotamase</keyword>
<keyword evidence="1 7" id="KW-0732">Signal</keyword>
<dbReference type="Gene3D" id="3.10.50.40">
    <property type="match status" value="2"/>
</dbReference>
<dbReference type="InterPro" id="IPR050280">
    <property type="entry name" value="OMP_Chaperone_SurA"/>
</dbReference>
<dbReference type="GO" id="GO:0051082">
    <property type="term" value="F:unfolded protein binding"/>
    <property type="evidence" value="ECO:0007669"/>
    <property type="project" value="UniProtKB-UniRule"/>
</dbReference>
<comment type="caution">
    <text evidence="9">The sequence shown here is derived from an EMBL/GenBank/DDBJ whole genome shotgun (WGS) entry which is preliminary data.</text>
</comment>
<evidence type="ECO:0000256" key="4">
    <source>
        <dbReference type="ARBA" id="ARBA00023110"/>
    </source>
</evidence>
<dbReference type="OrthoDB" id="14196at2"/>
<evidence type="ECO:0000256" key="1">
    <source>
        <dbReference type="ARBA" id="ARBA00022729"/>
    </source>
</evidence>
<dbReference type="PANTHER" id="PTHR47637">
    <property type="entry name" value="CHAPERONE SURA"/>
    <property type="match status" value="1"/>
</dbReference>
<dbReference type="NCBIfam" id="NF008038">
    <property type="entry name" value="PRK10770.1"/>
    <property type="match status" value="1"/>
</dbReference>
<reference evidence="9 10" key="1">
    <citation type="submission" date="2017-02" db="EMBL/GenBank/DDBJ databases">
        <title>Pseudoalteromonas ulvae TC14 Genome.</title>
        <authorList>
            <person name="Molmeret M."/>
        </authorList>
    </citation>
    <scope>NUCLEOTIDE SEQUENCE [LARGE SCALE GENOMIC DNA]</scope>
    <source>
        <strain evidence="9">TC14</strain>
    </source>
</reference>
<dbReference type="EMBL" id="MWPV01000003">
    <property type="protein sequence ID" value="OUL57835.1"/>
    <property type="molecule type" value="Genomic_DNA"/>
</dbReference>
<comment type="subcellular location">
    <subcellularLocation>
        <location evidence="7">Periplasm</location>
    </subcellularLocation>
    <text evidence="7">Is capable of associating with the outer membrane.</text>
</comment>
<evidence type="ECO:0000256" key="7">
    <source>
        <dbReference type="HAMAP-Rule" id="MF_01183"/>
    </source>
</evidence>
<dbReference type="InterPro" id="IPR027304">
    <property type="entry name" value="Trigger_fact/SurA_dom_sf"/>
</dbReference>
<keyword evidence="6 7" id="KW-0413">Isomerase</keyword>
<dbReference type="Proteomes" id="UP000194841">
    <property type="component" value="Unassembled WGS sequence"/>
</dbReference>
<comment type="domain">
    <text evidence="7">The PPIase activity resides only in the second parvulin domain. The N-terminal region and the C-terminal tail are necessary and sufficient for the chaperone activity of SurA. The PPIase activity is dispensable for SurA to function as a chaperone. The N-terminal region and the C-terminal tail are also required for porin recognition.</text>
</comment>
<dbReference type="PROSITE" id="PS50198">
    <property type="entry name" value="PPIC_PPIASE_2"/>
    <property type="match status" value="2"/>
</dbReference>
<gene>
    <name evidence="7" type="primary">surA</name>
    <name evidence="9" type="ORF">B1199_12330</name>
</gene>
<dbReference type="InterPro" id="IPR046357">
    <property type="entry name" value="PPIase_dom_sf"/>
</dbReference>
<dbReference type="InterPro" id="IPR000297">
    <property type="entry name" value="PPIase_PpiC"/>
</dbReference>
<proteinExistence type="inferred from homology"/>
<dbReference type="GO" id="GO:0006457">
    <property type="term" value="P:protein folding"/>
    <property type="evidence" value="ECO:0007669"/>
    <property type="project" value="UniProtKB-UniRule"/>
</dbReference>
<feature type="chain" id="PRO_5013409364" description="Chaperone SurA" evidence="7">
    <location>
        <begin position="23"/>
        <end position="430"/>
    </location>
</feature>
<keyword evidence="3 7" id="KW-0574">Periplasm</keyword>
<dbReference type="Pfam" id="PF09312">
    <property type="entry name" value="SurA_N"/>
    <property type="match status" value="1"/>
</dbReference>
<protein>
    <recommendedName>
        <fullName evidence="7">Chaperone SurA</fullName>
    </recommendedName>
    <alternativeName>
        <fullName evidence="7">Peptidyl-prolyl cis-trans isomerase SurA</fullName>
        <shortName evidence="7">PPIase SurA</shortName>
        <ecNumber evidence="7">5.2.1.8</ecNumber>
    </alternativeName>
    <alternativeName>
        <fullName evidence="7">Rotamase SurA</fullName>
    </alternativeName>
</protein>
<dbReference type="Gene3D" id="1.10.4030.10">
    <property type="entry name" value="Porin chaperone SurA, peptide-binding domain"/>
    <property type="match status" value="2"/>
</dbReference>
<dbReference type="InterPro" id="IPR023034">
    <property type="entry name" value="PPIase_SurA"/>
</dbReference>
<dbReference type="SUPFAM" id="SSF54534">
    <property type="entry name" value="FKBP-like"/>
    <property type="match status" value="2"/>
</dbReference>
<dbReference type="GO" id="GO:0003755">
    <property type="term" value="F:peptidyl-prolyl cis-trans isomerase activity"/>
    <property type="evidence" value="ECO:0007669"/>
    <property type="project" value="UniProtKB-UniRule"/>
</dbReference>
<organism evidence="9 10">
    <name type="scientific">Pseudoalteromonas ulvae</name>
    <dbReference type="NCBI Taxonomy" id="107327"/>
    <lineage>
        <taxon>Bacteria</taxon>
        <taxon>Pseudomonadati</taxon>
        <taxon>Pseudomonadota</taxon>
        <taxon>Gammaproteobacteria</taxon>
        <taxon>Alteromonadales</taxon>
        <taxon>Pseudoalteromonadaceae</taxon>
        <taxon>Pseudoalteromonas</taxon>
    </lineage>
</organism>
<feature type="domain" description="PpiC" evidence="8">
    <location>
        <begin position="283"/>
        <end position="383"/>
    </location>
</feature>